<comment type="similarity">
    <text evidence="2">Belongs to the oxygen-dependent FAD-linked oxidoreductase family.</text>
</comment>
<keyword evidence="6" id="KW-0732">Signal</keyword>
<dbReference type="AlphaFoldDB" id="A0A8H5F9V9"/>
<dbReference type="InterPro" id="IPR016166">
    <property type="entry name" value="FAD-bd_PCMH"/>
</dbReference>
<keyword evidence="9" id="KW-1185">Reference proteome</keyword>
<dbReference type="OrthoDB" id="407275at2759"/>
<evidence type="ECO:0000259" key="7">
    <source>
        <dbReference type="PROSITE" id="PS51387"/>
    </source>
</evidence>
<proteinExistence type="inferred from homology"/>
<dbReference type="PROSITE" id="PS51387">
    <property type="entry name" value="FAD_PCMH"/>
    <property type="match status" value="1"/>
</dbReference>
<feature type="signal peptide" evidence="6">
    <location>
        <begin position="1"/>
        <end position="20"/>
    </location>
</feature>
<feature type="domain" description="FAD-binding PCMH-type" evidence="7">
    <location>
        <begin position="57"/>
        <end position="229"/>
    </location>
</feature>
<accession>A0A8H5F9V9</accession>
<evidence type="ECO:0000256" key="3">
    <source>
        <dbReference type="ARBA" id="ARBA00022630"/>
    </source>
</evidence>
<gene>
    <name evidence="8" type="ORF">D9619_011490</name>
</gene>
<dbReference type="InterPro" id="IPR036318">
    <property type="entry name" value="FAD-bd_PCMH-like_sf"/>
</dbReference>
<keyword evidence="5" id="KW-0560">Oxidoreductase</keyword>
<evidence type="ECO:0000313" key="8">
    <source>
        <dbReference type="EMBL" id="KAF5328842.1"/>
    </source>
</evidence>
<comment type="caution">
    <text evidence="8">The sequence shown here is derived from an EMBL/GenBank/DDBJ whole genome shotgun (WGS) entry which is preliminary data.</text>
</comment>
<dbReference type="InterPro" id="IPR012951">
    <property type="entry name" value="BBE"/>
</dbReference>
<organism evidence="8 9">
    <name type="scientific">Psilocybe cf. subviscida</name>
    <dbReference type="NCBI Taxonomy" id="2480587"/>
    <lineage>
        <taxon>Eukaryota</taxon>
        <taxon>Fungi</taxon>
        <taxon>Dikarya</taxon>
        <taxon>Basidiomycota</taxon>
        <taxon>Agaricomycotina</taxon>
        <taxon>Agaricomycetes</taxon>
        <taxon>Agaricomycetidae</taxon>
        <taxon>Agaricales</taxon>
        <taxon>Agaricineae</taxon>
        <taxon>Strophariaceae</taxon>
        <taxon>Psilocybe</taxon>
    </lineage>
</organism>
<dbReference type="EMBL" id="JAACJJ010000003">
    <property type="protein sequence ID" value="KAF5328842.1"/>
    <property type="molecule type" value="Genomic_DNA"/>
</dbReference>
<evidence type="ECO:0000256" key="4">
    <source>
        <dbReference type="ARBA" id="ARBA00022827"/>
    </source>
</evidence>
<reference evidence="8 9" key="1">
    <citation type="journal article" date="2020" name="ISME J.">
        <title>Uncovering the hidden diversity of litter-decomposition mechanisms in mushroom-forming fungi.</title>
        <authorList>
            <person name="Floudas D."/>
            <person name="Bentzer J."/>
            <person name="Ahren D."/>
            <person name="Johansson T."/>
            <person name="Persson P."/>
            <person name="Tunlid A."/>
        </authorList>
    </citation>
    <scope>NUCLEOTIDE SEQUENCE [LARGE SCALE GENOMIC DNA]</scope>
    <source>
        <strain evidence="8 9">CBS 101986</strain>
    </source>
</reference>
<dbReference type="Proteomes" id="UP000567179">
    <property type="component" value="Unassembled WGS sequence"/>
</dbReference>
<keyword evidence="3" id="KW-0285">Flavoprotein</keyword>
<sequence>MRSTKFGLLLSWTYIQVVFAQDLKTLFGSVAPDFNVSIVLPGRPTFANASKPFNLRFDFEPAAVAFPTTVEEVSELVKLAEQTNHQAVARSGGHSYIANGLGGKDGSLVIDLSNFKQITVNDKTQTAVIQTGSRLGDIVTALNDHGRAMPHGTCPFVGIGGHAAYGGFGFTSRLWGLALDAIISIDLVLANGTITTASETQNPDLFWAMRGAGSSFGIATSITVRTFPAPPTATIFSYNWQLTASGAASALAAYQSFALNTPNLPPEFDSEMVITPGNVQGNVTIGFAGGFYLPVERLNATLAGFLSQMPPPRTQSFDTGDYLHSALNLAGGSLDTTAQPDNTDTFYAKSLMTPQKEPMSMKAMQAMMDVIANEGFTTKVGWFFQAELFGGPNSAINAVKSTDTAFVHRDSLFTIQFYASSPGNIPPYPATGFQYLDDVVNAVVSNSPANWDYGAYTNYIDDRLIDWQKRYYGINYPRLRKLKDIYDPRGTFTFPTSIQE</sequence>
<keyword evidence="4" id="KW-0274">FAD</keyword>
<dbReference type="SUPFAM" id="SSF56176">
    <property type="entry name" value="FAD-binding/transporter-associated domain-like"/>
    <property type="match status" value="1"/>
</dbReference>
<dbReference type="PANTHER" id="PTHR42973">
    <property type="entry name" value="BINDING OXIDOREDUCTASE, PUTATIVE (AFU_ORTHOLOGUE AFUA_1G17690)-RELATED"/>
    <property type="match status" value="1"/>
</dbReference>
<name>A0A8H5F9V9_9AGAR</name>
<dbReference type="InterPro" id="IPR050416">
    <property type="entry name" value="FAD-linked_Oxidoreductase"/>
</dbReference>
<dbReference type="PANTHER" id="PTHR42973:SF39">
    <property type="entry name" value="FAD-BINDING PCMH-TYPE DOMAIN-CONTAINING PROTEIN"/>
    <property type="match status" value="1"/>
</dbReference>
<feature type="chain" id="PRO_5034078130" description="FAD-binding PCMH-type domain-containing protein" evidence="6">
    <location>
        <begin position="21"/>
        <end position="500"/>
    </location>
</feature>
<comment type="cofactor">
    <cofactor evidence="1">
        <name>FAD</name>
        <dbReference type="ChEBI" id="CHEBI:57692"/>
    </cofactor>
</comment>
<dbReference type="Pfam" id="PF01565">
    <property type="entry name" value="FAD_binding_4"/>
    <property type="match status" value="1"/>
</dbReference>
<dbReference type="InterPro" id="IPR016169">
    <property type="entry name" value="FAD-bd_PCMH_sub2"/>
</dbReference>
<dbReference type="Pfam" id="PF08031">
    <property type="entry name" value="BBE"/>
    <property type="match status" value="1"/>
</dbReference>
<dbReference type="Gene3D" id="3.30.465.10">
    <property type="match status" value="1"/>
</dbReference>
<evidence type="ECO:0000256" key="1">
    <source>
        <dbReference type="ARBA" id="ARBA00001974"/>
    </source>
</evidence>
<dbReference type="GO" id="GO:0071949">
    <property type="term" value="F:FAD binding"/>
    <property type="evidence" value="ECO:0007669"/>
    <property type="project" value="InterPro"/>
</dbReference>
<evidence type="ECO:0000313" key="9">
    <source>
        <dbReference type="Proteomes" id="UP000567179"/>
    </source>
</evidence>
<evidence type="ECO:0000256" key="6">
    <source>
        <dbReference type="SAM" id="SignalP"/>
    </source>
</evidence>
<evidence type="ECO:0000256" key="5">
    <source>
        <dbReference type="ARBA" id="ARBA00023002"/>
    </source>
</evidence>
<protein>
    <recommendedName>
        <fullName evidence="7">FAD-binding PCMH-type domain-containing protein</fullName>
    </recommendedName>
</protein>
<dbReference type="InterPro" id="IPR006094">
    <property type="entry name" value="Oxid_FAD_bind_N"/>
</dbReference>
<dbReference type="Gene3D" id="3.40.462.20">
    <property type="match status" value="1"/>
</dbReference>
<dbReference type="GO" id="GO:0016491">
    <property type="term" value="F:oxidoreductase activity"/>
    <property type="evidence" value="ECO:0007669"/>
    <property type="project" value="UniProtKB-KW"/>
</dbReference>
<evidence type="ECO:0000256" key="2">
    <source>
        <dbReference type="ARBA" id="ARBA00005466"/>
    </source>
</evidence>